<comment type="catalytic activity">
    <reaction evidence="1 10">
        <text>a fatty acyl-[ACP] + phosphate = an acyl phosphate + holo-[ACP]</text>
        <dbReference type="Rhea" id="RHEA:42292"/>
        <dbReference type="Rhea" id="RHEA-COMP:9685"/>
        <dbReference type="Rhea" id="RHEA-COMP:14125"/>
        <dbReference type="ChEBI" id="CHEBI:43474"/>
        <dbReference type="ChEBI" id="CHEBI:59918"/>
        <dbReference type="ChEBI" id="CHEBI:64479"/>
        <dbReference type="ChEBI" id="CHEBI:138651"/>
        <dbReference type="EC" id="2.3.1.274"/>
    </reaction>
</comment>
<dbReference type="InterPro" id="IPR012281">
    <property type="entry name" value="Phospholipid_synth_PlsX-like"/>
</dbReference>
<keyword evidence="3 10" id="KW-0444">Lipid biosynthesis</keyword>
<dbReference type="UniPathway" id="UPA00085"/>
<proteinExistence type="inferred from homology"/>
<evidence type="ECO:0000256" key="2">
    <source>
        <dbReference type="ARBA" id="ARBA00022490"/>
    </source>
</evidence>
<dbReference type="STRING" id="1114924.SAMN05216258_10892"/>
<accession>A0A1I3JPD5</accession>
<evidence type="ECO:0000256" key="6">
    <source>
        <dbReference type="ARBA" id="ARBA00023209"/>
    </source>
</evidence>
<dbReference type="GO" id="GO:0008654">
    <property type="term" value="P:phospholipid biosynthetic process"/>
    <property type="evidence" value="ECO:0007669"/>
    <property type="project" value="UniProtKB-KW"/>
</dbReference>
<evidence type="ECO:0000256" key="5">
    <source>
        <dbReference type="ARBA" id="ARBA00023098"/>
    </source>
</evidence>
<keyword evidence="4 10" id="KW-0808">Transferase</keyword>
<comment type="similarity">
    <text evidence="10">Belongs to the PlsX family.</text>
</comment>
<dbReference type="NCBIfam" id="TIGR00182">
    <property type="entry name" value="plsX"/>
    <property type="match status" value="1"/>
</dbReference>
<dbReference type="GO" id="GO:0043811">
    <property type="term" value="F:phosphate:acyl-[acyl carrier protein] acyltransferase activity"/>
    <property type="evidence" value="ECO:0007669"/>
    <property type="project" value="UniProtKB-UniRule"/>
</dbReference>
<keyword evidence="13" id="KW-1185">Reference proteome</keyword>
<keyword evidence="2 10" id="KW-0963">Cytoplasm</keyword>
<dbReference type="EC" id="2.3.1.274" evidence="8 10"/>
<keyword evidence="5 10" id="KW-0443">Lipid metabolism</keyword>
<dbReference type="HAMAP" id="MF_00019">
    <property type="entry name" value="PlsX"/>
    <property type="match status" value="1"/>
</dbReference>
<dbReference type="EMBL" id="FOQH01000008">
    <property type="protein sequence ID" value="SFI62024.1"/>
    <property type="molecule type" value="Genomic_DNA"/>
</dbReference>
<evidence type="ECO:0000256" key="8">
    <source>
        <dbReference type="ARBA" id="ARBA00024069"/>
    </source>
</evidence>
<comment type="pathway">
    <text evidence="10">Lipid metabolism; phospholipid metabolism.</text>
</comment>
<dbReference type="Pfam" id="PF02504">
    <property type="entry name" value="FA_synthesis"/>
    <property type="match status" value="1"/>
</dbReference>
<evidence type="ECO:0000256" key="1">
    <source>
        <dbReference type="ARBA" id="ARBA00001232"/>
    </source>
</evidence>
<name>A0A1I3JPD5_9RHOB</name>
<evidence type="ECO:0000256" key="11">
    <source>
        <dbReference type="SAM" id="MobiDB-lite"/>
    </source>
</evidence>
<keyword evidence="6 10" id="KW-0594">Phospholipid biosynthesis</keyword>
<feature type="region of interest" description="Disordered" evidence="11">
    <location>
        <begin position="1"/>
        <end position="45"/>
    </location>
</feature>
<gene>
    <name evidence="10" type="primary">plsX</name>
    <name evidence="12" type="ORF">SAMN05216258_10892</name>
</gene>
<comment type="subunit">
    <text evidence="9 10">Homodimer. Probably interacts with PlsY.</text>
</comment>
<keyword evidence="12" id="KW-0012">Acyltransferase</keyword>
<comment type="function">
    <text evidence="10">Catalyzes the reversible formation of acyl-phosphate (acyl-PO(4)) from acyl-[acyl-carrier-protein] (acyl-ACP). This enzyme utilizes acyl-ACP as fatty acyl donor, but not acyl-CoA.</text>
</comment>
<reference evidence="12 13" key="1">
    <citation type="submission" date="2016-10" db="EMBL/GenBank/DDBJ databases">
        <authorList>
            <person name="de Groot N.N."/>
        </authorList>
    </citation>
    <scope>NUCLEOTIDE SEQUENCE [LARGE SCALE GENOMIC DNA]</scope>
    <source>
        <strain evidence="12 13">CGMCC 1.11030</strain>
    </source>
</reference>
<evidence type="ECO:0000256" key="10">
    <source>
        <dbReference type="HAMAP-Rule" id="MF_00019"/>
    </source>
</evidence>
<dbReference type="PIRSF" id="PIRSF002465">
    <property type="entry name" value="Phsphlp_syn_PlsX"/>
    <property type="match status" value="1"/>
</dbReference>
<organism evidence="12 13">
    <name type="scientific">Albimonas pacifica</name>
    <dbReference type="NCBI Taxonomy" id="1114924"/>
    <lineage>
        <taxon>Bacteria</taxon>
        <taxon>Pseudomonadati</taxon>
        <taxon>Pseudomonadota</taxon>
        <taxon>Alphaproteobacteria</taxon>
        <taxon>Rhodobacterales</taxon>
        <taxon>Paracoccaceae</taxon>
        <taxon>Albimonas</taxon>
    </lineage>
</organism>
<evidence type="ECO:0000256" key="9">
    <source>
        <dbReference type="ARBA" id="ARBA00046608"/>
    </source>
</evidence>
<dbReference type="SUPFAM" id="SSF53659">
    <property type="entry name" value="Isocitrate/Isopropylmalate dehydrogenase-like"/>
    <property type="match status" value="1"/>
</dbReference>
<dbReference type="GO" id="GO:0006633">
    <property type="term" value="P:fatty acid biosynthetic process"/>
    <property type="evidence" value="ECO:0007669"/>
    <property type="project" value="UniProtKB-UniRule"/>
</dbReference>
<sequence>MTDQTRPPEPSPDAPPRAAAPIELSVHRAATAPGGSPIPAPRPGAGVISVDAMGGDRGPGPVLAGMAISARKNPDIRFIVHGDEEQLRRLMRRRPGLAERTEIRHAPEVVAMSDKPSKIMRRSRGTSMMSALQAVAGGDASVAVSCGNTGALMALAMLALRRAPGVDRPAIGVFWPSRGPAGYNIVLDVGADIRAEPKNLAQYAVMGAEYARLGLKIDRPRVGLLNVGSEESKGGEDLHSAAEMISAAAIRPGAGFSYIGFVEGGDILSDRVDVIVTDGFTGNIALKTAEGTAKLISDSLKEAFRHTWLSRLGALAAWTSLRRLSKRIDPRQVNGGVFLGLNGSVVKSHGSADATAVASAIKLAATMGLSGFQGKVAEQVANAFPARNTAGADSDRSGKTTG</sequence>
<dbReference type="Gene3D" id="3.40.718.10">
    <property type="entry name" value="Isopropylmalate Dehydrogenase"/>
    <property type="match status" value="1"/>
</dbReference>
<keyword evidence="7 10" id="KW-1208">Phospholipid metabolism</keyword>
<dbReference type="OrthoDB" id="9806408at2"/>
<comment type="subcellular location">
    <subcellularLocation>
        <location evidence="10">Cytoplasm</location>
    </subcellularLocation>
    <text evidence="10">Associated with the membrane possibly through PlsY.</text>
</comment>
<dbReference type="GO" id="GO:0005737">
    <property type="term" value="C:cytoplasm"/>
    <property type="evidence" value="ECO:0007669"/>
    <property type="project" value="UniProtKB-SubCell"/>
</dbReference>
<dbReference type="AlphaFoldDB" id="A0A1I3JPD5"/>
<evidence type="ECO:0000313" key="12">
    <source>
        <dbReference type="EMBL" id="SFI62024.1"/>
    </source>
</evidence>
<dbReference type="PANTHER" id="PTHR30100:SF1">
    <property type="entry name" value="PHOSPHATE ACYLTRANSFERASE"/>
    <property type="match status" value="1"/>
</dbReference>
<dbReference type="InterPro" id="IPR003664">
    <property type="entry name" value="FA_synthesis"/>
</dbReference>
<protein>
    <recommendedName>
        <fullName evidence="8 10">Phosphate acyltransferase</fullName>
        <ecNumber evidence="8 10">2.3.1.274</ecNumber>
    </recommendedName>
    <alternativeName>
        <fullName evidence="10">Acyl-ACP phosphotransacylase</fullName>
    </alternativeName>
    <alternativeName>
        <fullName evidence="10">Acyl-[acyl-carrier-protein]--phosphate acyltransferase</fullName>
    </alternativeName>
    <alternativeName>
        <fullName evidence="10">Phosphate-acyl-ACP acyltransferase</fullName>
    </alternativeName>
</protein>
<evidence type="ECO:0000313" key="13">
    <source>
        <dbReference type="Proteomes" id="UP000199377"/>
    </source>
</evidence>
<dbReference type="Proteomes" id="UP000199377">
    <property type="component" value="Unassembled WGS sequence"/>
</dbReference>
<dbReference type="PANTHER" id="PTHR30100">
    <property type="entry name" value="FATTY ACID/PHOSPHOLIPID SYNTHESIS PROTEIN PLSX"/>
    <property type="match status" value="1"/>
</dbReference>
<evidence type="ECO:0000256" key="4">
    <source>
        <dbReference type="ARBA" id="ARBA00022679"/>
    </source>
</evidence>
<evidence type="ECO:0000256" key="7">
    <source>
        <dbReference type="ARBA" id="ARBA00023264"/>
    </source>
</evidence>
<evidence type="ECO:0000256" key="3">
    <source>
        <dbReference type="ARBA" id="ARBA00022516"/>
    </source>
</evidence>